<evidence type="ECO:0000256" key="6">
    <source>
        <dbReference type="SAM" id="Phobius"/>
    </source>
</evidence>
<dbReference type="OrthoDB" id="2985014at2759"/>
<keyword evidence="5 6" id="KW-0472">Membrane</keyword>
<evidence type="ECO:0000313" key="7">
    <source>
        <dbReference type="EMBL" id="VVT52991.1"/>
    </source>
</evidence>
<evidence type="ECO:0008006" key="9">
    <source>
        <dbReference type="Google" id="ProtNLM"/>
    </source>
</evidence>
<evidence type="ECO:0000313" key="8">
    <source>
        <dbReference type="Proteomes" id="UP000398389"/>
    </source>
</evidence>
<keyword evidence="4 6" id="KW-1133">Transmembrane helix</keyword>
<dbReference type="SUPFAM" id="SSF103473">
    <property type="entry name" value="MFS general substrate transporter"/>
    <property type="match status" value="1"/>
</dbReference>
<dbReference type="Proteomes" id="UP000398389">
    <property type="component" value="Unassembled WGS sequence"/>
</dbReference>
<feature type="transmembrane region" description="Helical" evidence="6">
    <location>
        <begin position="77"/>
        <end position="101"/>
    </location>
</feature>
<feature type="transmembrane region" description="Helical" evidence="6">
    <location>
        <begin position="286"/>
        <end position="308"/>
    </location>
</feature>
<sequence>MLEAVQIYESEEYDTKPVDMGQYNIQWNQEKKLLLKIDLHLIPVCALFIFISLLDQGNIFTAEFDKMQSFIGLEGSQFNHCIMICIVTYAVFAVPSCLGLIKTSPSSWLSTIISCWGVVMTTMGIIHDFTGLFWSRFFLGVFEAGMLPGVSFVLSIWYKKNELQFRQALLTGLAVSANAFGGLLSWTILMMTGVGGLEGWRWVFIIEGSLSVVVGGFGYMIMCNYPDTSDLLSYSEKKIMNKRVLAAEGWNMEEFEDNEDDEYEGEESEIMQLFKRYKWNGLEGSLIDWQVWFHTMIYIAISVAKYSINILLPRILGSMNFTEEKIKLISIPVFTSSSICSILVAIASDKVAARSPALVLSFVMIIAGFIVIMISEVHDTRGSVAYSGMFLASIGVYTAIPASVTWLSNNTLCQAKRLFALALQIGLGELGGVVATYIYINSNTSKSFAHGMIIIIAFSGLILVILLSFIYLKTNRKRIKICTSVIAERLPNMDLALVGDKNVFFRYMN</sequence>
<feature type="transmembrane region" description="Helical" evidence="6">
    <location>
        <begin position="418"/>
        <end position="440"/>
    </location>
</feature>
<dbReference type="GO" id="GO:0022857">
    <property type="term" value="F:transmembrane transporter activity"/>
    <property type="evidence" value="ECO:0007669"/>
    <property type="project" value="InterPro"/>
</dbReference>
<dbReference type="GO" id="GO:0016020">
    <property type="term" value="C:membrane"/>
    <property type="evidence" value="ECO:0007669"/>
    <property type="project" value="UniProtKB-SubCell"/>
</dbReference>
<proteinExistence type="predicted"/>
<dbReference type="InterPro" id="IPR036259">
    <property type="entry name" value="MFS_trans_sf"/>
</dbReference>
<keyword evidence="8" id="KW-1185">Reference proteome</keyword>
<dbReference type="InterPro" id="IPR011701">
    <property type="entry name" value="MFS"/>
</dbReference>
<feature type="transmembrane region" description="Helical" evidence="6">
    <location>
        <begin position="169"/>
        <end position="190"/>
    </location>
</feature>
<feature type="transmembrane region" description="Helical" evidence="6">
    <location>
        <begin position="384"/>
        <end position="406"/>
    </location>
</feature>
<dbReference type="Pfam" id="PF07690">
    <property type="entry name" value="MFS_1"/>
    <property type="match status" value="1"/>
</dbReference>
<evidence type="ECO:0000256" key="5">
    <source>
        <dbReference type="ARBA" id="ARBA00023136"/>
    </source>
</evidence>
<comment type="subcellular location">
    <subcellularLocation>
        <location evidence="1">Membrane</location>
        <topology evidence="1">Multi-pass membrane protein</topology>
    </subcellularLocation>
</comment>
<dbReference type="PANTHER" id="PTHR43791">
    <property type="entry name" value="PERMEASE-RELATED"/>
    <property type="match status" value="1"/>
</dbReference>
<organism evidence="7 8">
    <name type="scientific">Magnusiomyces paraingens</name>
    <dbReference type="NCBI Taxonomy" id="2606893"/>
    <lineage>
        <taxon>Eukaryota</taxon>
        <taxon>Fungi</taxon>
        <taxon>Dikarya</taxon>
        <taxon>Ascomycota</taxon>
        <taxon>Saccharomycotina</taxon>
        <taxon>Dipodascomycetes</taxon>
        <taxon>Dipodascales</taxon>
        <taxon>Dipodascaceae</taxon>
        <taxon>Magnusiomyces</taxon>
    </lineage>
</organism>
<gene>
    <name evidence="7" type="ORF">SAPINGB_P003349</name>
</gene>
<feature type="transmembrane region" description="Helical" evidence="6">
    <location>
        <begin position="33"/>
        <end position="54"/>
    </location>
</feature>
<feature type="transmembrane region" description="Helical" evidence="6">
    <location>
        <begin position="202"/>
        <end position="222"/>
    </location>
</feature>
<evidence type="ECO:0000256" key="4">
    <source>
        <dbReference type="ARBA" id="ARBA00022989"/>
    </source>
</evidence>
<protein>
    <recommendedName>
        <fullName evidence="9">Major facilitator superfamily (MFS) profile domain-containing protein</fullName>
    </recommendedName>
</protein>
<dbReference type="GeneID" id="43582167"/>
<dbReference type="AlphaFoldDB" id="A0A5E8BPY4"/>
<evidence type="ECO:0000256" key="3">
    <source>
        <dbReference type="ARBA" id="ARBA00022692"/>
    </source>
</evidence>
<name>A0A5E8BPY4_9ASCO</name>
<dbReference type="Gene3D" id="1.20.1250.20">
    <property type="entry name" value="MFS general substrate transporter like domains"/>
    <property type="match status" value="2"/>
</dbReference>
<accession>A0A5E8BPY4</accession>
<reference evidence="7 8" key="1">
    <citation type="submission" date="2019-09" db="EMBL/GenBank/DDBJ databases">
        <authorList>
            <person name="Brejova B."/>
        </authorList>
    </citation>
    <scope>NUCLEOTIDE SEQUENCE [LARGE SCALE GENOMIC DNA]</scope>
</reference>
<dbReference type="EMBL" id="CABVLU010000003">
    <property type="protein sequence ID" value="VVT52991.1"/>
    <property type="molecule type" value="Genomic_DNA"/>
</dbReference>
<feature type="transmembrane region" description="Helical" evidence="6">
    <location>
        <begin position="328"/>
        <end position="346"/>
    </location>
</feature>
<feature type="transmembrane region" description="Helical" evidence="6">
    <location>
        <begin position="452"/>
        <end position="472"/>
    </location>
</feature>
<feature type="transmembrane region" description="Helical" evidence="6">
    <location>
        <begin position="358"/>
        <end position="378"/>
    </location>
</feature>
<keyword evidence="2" id="KW-0813">Transport</keyword>
<feature type="transmembrane region" description="Helical" evidence="6">
    <location>
        <begin position="133"/>
        <end position="157"/>
    </location>
</feature>
<evidence type="ECO:0000256" key="1">
    <source>
        <dbReference type="ARBA" id="ARBA00004141"/>
    </source>
</evidence>
<dbReference type="RefSeq" id="XP_031853958.1">
    <property type="nucleotide sequence ID" value="XM_031998067.1"/>
</dbReference>
<evidence type="ECO:0000256" key="2">
    <source>
        <dbReference type="ARBA" id="ARBA00022448"/>
    </source>
</evidence>
<dbReference type="PANTHER" id="PTHR43791:SF46">
    <property type="entry name" value="MAJOR FACILITATOR SUPERFAMILY (MFS) PROFILE DOMAIN-CONTAINING PROTEIN-RELATED"/>
    <property type="match status" value="1"/>
</dbReference>
<feature type="transmembrane region" description="Helical" evidence="6">
    <location>
        <begin position="108"/>
        <end position="127"/>
    </location>
</feature>
<keyword evidence="3 6" id="KW-0812">Transmembrane</keyword>